<sequence length="174" mass="20051">MLAALSRTIAPSGRSHGELCHKKSRMIDHHKHYELYDGLEVALKVRCPIELLDRRDEWEWLCGREIPEKSEGKLDQSVKEETSSPIRITMQRTEEVQTLTSEVASLNEQIAAQNNFMNQIRRAPFKCLAFNSPTLNHLQKRSPSPPPQQLRPFGPLTQQQHHQPAIVTSWTTFF</sequence>
<dbReference type="EMBL" id="SMOL01000695">
    <property type="protein sequence ID" value="KAB2601962.1"/>
    <property type="molecule type" value="Genomic_DNA"/>
</dbReference>
<dbReference type="AlphaFoldDB" id="A0A5N5FL83"/>
<dbReference type="Proteomes" id="UP000327157">
    <property type="component" value="Chromosome 10"/>
</dbReference>
<evidence type="ECO:0000256" key="1">
    <source>
        <dbReference type="SAM" id="MobiDB-lite"/>
    </source>
</evidence>
<reference evidence="2 3" key="3">
    <citation type="submission" date="2019-11" db="EMBL/GenBank/DDBJ databases">
        <title>A de novo genome assembly of a pear dwarfing rootstock.</title>
        <authorList>
            <person name="Wang F."/>
            <person name="Wang J."/>
            <person name="Li S."/>
            <person name="Zhang Y."/>
            <person name="Fang M."/>
            <person name="Ma L."/>
            <person name="Zhao Y."/>
            <person name="Jiang S."/>
        </authorList>
    </citation>
    <scope>NUCLEOTIDE SEQUENCE [LARGE SCALE GENOMIC DNA]</scope>
    <source>
        <strain evidence="2">S2</strain>
        <tissue evidence="2">Leaf</tissue>
    </source>
</reference>
<comment type="caution">
    <text evidence="2">The sequence shown here is derived from an EMBL/GenBank/DDBJ whole genome shotgun (WGS) entry which is preliminary data.</text>
</comment>
<keyword evidence="3" id="KW-1185">Reference proteome</keyword>
<evidence type="ECO:0000313" key="3">
    <source>
        <dbReference type="Proteomes" id="UP000327157"/>
    </source>
</evidence>
<evidence type="ECO:0000313" key="2">
    <source>
        <dbReference type="EMBL" id="KAB2601962.1"/>
    </source>
</evidence>
<gene>
    <name evidence="2" type="ORF">D8674_002967</name>
</gene>
<proteinExistence type="predicted"/>
<protein>
    <submittedName>
        <fullName evidence="2">Uncharacterized protein</fullName>
    </submittedName>
</protein>
<accession>A0A5N5FL83</accession>
<feature type="region of interest" description="Disordered" evidence="1">
    <location>
        <begin position="136"/>
        <end position="162"/>
    </location>
</feature>
<name>A0A5N5FL83_9ROSA</name>
<reference evidence="3" key="2">
    <citation type="submission" date="2019-10" db="EMBL/GenBank/DDBJ databases">
        <title>A de novo genome assembly of a pear dwarfing rootstock.</title>
        <authorList>
            <person name="Wang F."/>
            <person name="Wang J."/>
            <person name="Li S."/>
            <person name="Zhang Y."/>
            <person name="Fang M."/>
            <person name="Ma L."/>
            <person name="Zhao Y."/>
            <person name="Jiang S."/>
        </authorList>
    </citation>
    <scope>NUCLEOTIDE SEQUENCE [LARGE SCALE GENOMIC DNA]</scope>
</reference>
<organism evidence="2 3">
    <name type="scientific">Pyrus ussuriensis x Pyrus communis</name>
    <dbReference type="NCBI Taxonomy" id="2448454"/>
    <lineage>
        <taxon>Eukaryota</taxon>
        <taxon>Viridiplantae</taxon>
        <taxon>Streptophyta</taxon>
        <taxon>Embryophyta</taxon>
        <taxon>Tracheophyta</taxon>
        <taxon>Spermatophyta</taxon>
        <taxon>Magnoliopsida</taxon>
        <taxon>eudicotyledons</taxon>
        <taxon>Gunneridae</taxon>
        <taxon>Pentapetalae</taxon>
        <taxon>rosids</taxon>
        <taxon>fabids</taxon>
        <taxon>Rosales</taxon>
        <taxon>Rosaceae</taxon>
        <taxon>Amygdaloideae</taxon>
        <taxon>Maleae</taxon>
        <taxon>Pyrus</taxon>
    </lineage>
</organism>
<reference evidence="2 3" key="1">
    <citation type="submission" date="2019-09" db="EMBL/GenBank/DDBJ databases">
        <authorList>
            <person name="Ou C."/>
        </authorList>
    </citation>
    <scope>NUCLEOTIDE SEQUENCE [LARGE SCALE GENOMIC DNA]</scope>
    <source>
        <strain evidence="2">S2</strain>
        <tissue evidence="2">Leaf</tissue>
    </source>
</reference>